<evidence type="ECO:0000256" key="1">
    <source>
        <dbReference type="SAM" id="SignalP"/>
    </source>
</evidence>
<accession>A0A7S2ZEB0</accession>
<protein>
    <recommendedName>
        <fullName evidence="4">Secreted protein</fullName>
    </recommendedName>
</protein>
<proteinExistence type="predicted"/>
<organism evidence="2">
    <name type="scientific">Rhodosorus marinus</name>
    <dbReference type="NCBI Taxonomy" id="101924"/>
    <lineage>
        <taxon>Eukaryota</taxon>
        <taxon>Rhodophyta</taxon>
        <taxon>Stylonematophyceae</taxon>
        <taxon>Stylonematales</taxon>
        <taxon>Stylonemataceae</taxon>
        <taxon>Rhodosorus</taxon>
    </lineage>
</organism>
<evidence type="ECO:0000313" key="3">
    <source>
        <dbReference type="EMBL" id="CAE0037586.1"/>
    </source>
</evidence>
<name>A0A7S2ZEB0_9RHOD</name>
<evidence type="ECO:0000313" key="2">
    <source>
        <dbReference type="EMBL" id="CAE0037585.1"/>
    </source>
</evidence>
<sequence>MLSSGTVIYSFLLGWFPCLARSSGMKAGANIERGQLGFLGIEQFWEKTCVEARQPRQICITLFKTNCVISVAKRQKFASKSTVQIRMDEEKERKPTDAQ</sequence>
<dbReference type="AlphaFoldDB" id="A0A7S2ZEB0"/>
<reference evidence="2" key="1">
    <citation type="submission" date="2021-01" db="EMBL/GenBank/DDBJ databases">
        <authorList>
            <person name="Corre E."/>
            <person name="Pelletier E."/>
            <person name="Niang G."/>
            <person name="Scheremetjew M."/>
            <person name="Finn R."/>
            <person name="Kale V."/>
            <person name="Holt S."/>
            <person name="Cochrane G."/>
            <person name="Meng A."/>
            <person name="Brown T."/>
            <person name="Cohen L."/>
        </authorList>
    </citation>
    <scope>NUCLEOTIDE SEQUENCE</scope>
    <source>
        <strain evidence="2">CCMP 769</strain>
    </source>
</reference>
<feature type="chain" id="PRO_5036212050" description="Secreted protein" evidence="1">
    <location>
        <begin position="21"/>
        <end position="99"/>
    </location>
</feature>
<gene>
    <name evidence="2" type="ORF">RMAR00112_LOCUS5536</name>
    <name evidence="3" type="ORF">RMAR00112_LOCUS5537</name>
</gene>
<dbReference type="EMBL" id="HBHW01007298">
    <property type="protein sequence ID" value="CAE0037586.1"/>
    <property type="molecule type" value="Transcribed_RNA"/>
</dbReference>
<feature type="signal peptide" evidence="1">
    <location>
        <begin position="1"/>
        <end position="20"/>
    </location>
</feature>
<keyword evidence="1" id="KW-0732">Signal</keyword>
<evidence type="ECO:0008006" key="4">
    <source>
        <dbReference type="Google" id="ProtNLM"/>
    </source>
</evidence>
<dbReference type="EMBL" id="HBHW01007297">
    <property type="protein sequence ID" value="CAE0037585.1"/>
    <property type="molecule type" value="Transcribed_RNA"/>
</dbReference>